<evidence type="ECO:0000256" key="2">
    <source>
        <dbReference type="ARBA" id="ARBA00023242"/>
    </source>
</evidence>
<evidence type="ECO:0000256" key="3">
    <source>
        <dbReference type="SAM" id="MobiDB-lite"/>
    </source>
</evidence>
<gene>
    <name evidence="4" type="ORF">Q8F55_008745</name>
</gene>
<evidence type="ECO:0000313" key="4">
    <source>
        <dbReference type="EMBL" id="KAL1405122.1"/>
    </source>
</evidence>
<sequence>MLSVEQITRIALRENDGQGKLLRTRNQLTPAPSDVEAYITAVQAALSKPNEIPAFSPSSRPLSVVRFRCLLQDTGYPAEVYLPDEAPAGEQVDWSKLRERWVGWAVEVPGEQAWSRLGSSDIASHLASLDLADAPLPAAIKGKYPLAQDRYTGALLKVYDDVSFRPASAYDVVGIVSAAPVPTPYSGDEDAEAPLAPAIHVLSTPVQAYPPPPGPTPVADDSVRSRLVAYLASAFSPPDETAGELLLLTLIASPASRPVGLAPLGTLAVNLLRQPVPSAALHTILASLAPTFIALKLTLELLHARAFRPASSDGTSLAPGLLQLAPGTVLAVDESGLGEGGQLRELAVKNVQALGEAIEQQVVRYEYPFMDGLKMETAVRAVIESEGKSLLPADVHVPVVLSSAAPAASDAELAAFRAYLAYHGSTGQAGKMDIPDAVGTAIQDGFVDERKAAGTGSVEAAEARLRRRMKLARLVALSYPDATLTTERWEQTVRLDNDVEGRLARREEERRNTKLGAPTANGTPATST</sequence>
<dbReference type="GeneID" id="95989788"/>
<comment type="caution">
    <text evidence="4">The sequence shown here is derived from an EMBL/GenBank/DDBJ whole genome shotgun (WGS) entry which is preliminary data.</text>
</comment>
<name>A0ABR3PRY6_9TREE</name>
<proteinExistence type="predicted"/>
<organism evidence="4 5">
    <name type="scientific">Vanrija albida</name>
    <dbReference type="NCBI Taxonomy" id="181172"/>
    <lineage>
        <taxon>Eukaryota</taxon>
        <taxon>Fungi</taxon>
        <taxon>Dikarya</taxon>
        <taxon>Basidiomycota</taxon>
        <taxon>Agaricomycotina</taxon>
        <taxon>Tremellomycetes</taxon>
        <taxon>Trichosporonales</taxon>
        <taxon>Trichosporonaceae</taxon>
        <taxon>Vanrija</taxon>
    </lineage>
</organism>
<accession>A0ABR3PRY6</accession>
<dbReference type="InterPro" id="IPR019140">
    <property type="entry name" value="MCM_complex-bd"/>
</dbReference>
<feature type="region of interest" description="Disordered" evidence="3">
    <location>
        <begin position="500"/>
        <end position="528"/>
    </location>
</feature>
<dbReference type="PANTHER" id="PTHR13489:SF0">
    <property type="entry name" value="MINI-CHROMOSOME MAINTENANCE COMPLEX-BINDING PROTEIN"/>
    <property type="match status" value="1"/>
</dbReference>
<feature type="compositionally biased region" description="Basic and acidic residues" evidence="3">
    <location>
        <begin position="500"/>
        <end position="512"/>
    </location>
</feature>
<dbReference type="Proteomes" id="UP001565368">
    <property type="component" value="Unassembled WGS sequence"/>
</dbReference>
<keyword evidence="5" id="KW-1185">Reference proteome</keyword>
<reference evidence="4 5" key="1">
    <citation type="submission" date="2023-08" db="EMBL/GenBank/DDBJ databases">
        <title>Annotated Genome Sequence of Vanrija albida AlHP1.</title>
        <authorList>
            <person name="Herzog R."/>
        </authorList>
    </citation>
    <scope>NUCLEOTIDE SEQUENCE [LARGE SCALE GENOMIC DNA]</scope>
    <source>
        <strain evidence="4 5">AlHP1</strain>
    </source>
</reference>
<dbReference type="RefSeq" id="XP_069205066.1">
    <property type="nucleotide sequence ID" value="XM_069357129.1"/>
</dbReference>
<evidence type="ECO:0000256" key="1">
    <source>
        <dbReference type="ARBA" id="ARBA00004123"/>
    </source>
</evidence>
<dbReference type="EMBL" id="JBBXJM010000007">
    <property type="protein sequence ID" value="KAL1405122.1"/>
    <property type="molecule type" value="Genomic_DNA"/>
</dbReference>
<dbReference type="Pfam" id="PF09739">
    <property type="entry name" value="MCM_bind"/>
    <property type="match status" value="1"/>
</dbReference>
<evidence type="ECO:0000313" key="5">
    <source>
        <dbReference type="Proteomes" id="UP001565368"/>
    </source>
</evidence>
<dbReference type="PANTHER" id="PTHR13489">
    <property type="entry name" value="MINI-CHROMOSOME MAINTENANCE COMPLEX-BINDING PROTEIN"/>
    <property type="match status" value="1"/>
</dbReference>
<protein>
    <submittedName>
        <fullName evidence="4">Uncharacterized protein</fullName>
    </submittedName>
</protein>
<comment type="subcellular location">
    <subcellularLocation>
        <location evidence="1">Nucleus</location>
    </subcellularLocation>
</comment>
<keyword evidence="2" id="KW-0539">Nucleus</keyword>